<name>A0A0F7V1Z7_TOXGV</name>
<feature type="compositionally biased region" description="Acidic residues" evidence="1">
    <location>
        <begin position="542"/>
        <end position="553"/>
    </location>
</feature>
<feature type="region of interest" description="Disordered" evidence="1">
    <location>
        <begin position="32"/>
        <end position="60"/>
    </location>
</feature>
<dbReference type="EMBL" id="LN714498">
    <property type="protein sequence ID" value="CEL75275.1"/>
    <property type="molecule type" value="Genomic_DNA"/>
</dbReference>
<protein>
    <recommendedName>
        <fullName evidence="3">EF-hand domain-containing protein</fullName>
    </recommendedName>
</protein>
<feature type="compositionally biased region" description="Basic and acidic residues" evidence="1">
    <location>
        <begin position="1191"/>
        <end position="1209"/>
    </location>
</feature>
<feature type="compositionally biased region" description="Low complexity" evidence="1">
    <location>
        <begin position="498"/>
        <end position="522"/>
    </location>
</feature>
<accession>A0A0F7V1Z7</accession>
<feature type="compositionally biased region" description="Basic and acidic residues" evidence="1">
    <location>
        <begin position="33"/>
        <end position="50"/>
    </location>
</feature>
<feature type="region of interest" description="Disordered" evidence="1">
    <location>
        <begin position="206"/>
        <end position="364"/>
    </location>
</feature>
<feature type="compositionally biased region" description="Polar residues" evidence="1">
    <location>
        <begin position="206"/>
        <end position="222"/>
    </location>
</feature>
<feature type="region of interest" description="Disordered" evidence="1">
    <location>
        <begin position="498"/>
        <end position="553"/>
    </location>
</feature>
<feature type="region of interest" description="Disordered" evidence="1">
    <location>
        <begin position="797"/>
        <end position="880"/>
    </location>
</feature>
<feature type="compositionally biased region" description="Acidic residues" evidence="1">
    <location>
        <begin position="1254"/>
        <end position="1263"/>
    </location>
</feature>
<evidence type="ECO:0008006" key="3">
    <source>
        <dbReference type="Google" id="ProtNLM"/>
    </source>
</evidence>
<feature type="compositionally biased region" description="Basic and acidic residues" evidence="1">
    <location>
        <begin position="694"/>
        <end position="703"/>
    </location>
</feature>
<evidence type="ECO:0000256" key="1">
    <source>
        <dbReference type="SAM" id="MobiDB-lite"/>
    </source>
</evidence>
<proteinExistence type="predicted"/>
<feature type="compositionally biased region" description="Basic and acidic residues" evidence="1">
    <location>
        <begin position="427"/>
        <end position="441"/>
    </location>
</feature>
<feature type="compositionally biased region" description="Basic and acidic residues" evidence="1">
    <location>
        <begin position="838"/>
        <end position="850"/>
    </location>
</feature>
<evidence type="ECO:0000313" key="2">
    <source>
        <dbReference type="EMBL" id="CEL75275.1"/>
    </source>
</evidence>
<feature type="compositionally biased region" description="Basic and acidic residues" evidence="1">
    <location>
        <begin position="132"/>
        <end position="148"/>
    </location>
</feature>
<feature type="region of interest" description="Disordered" evidence="1">
    <location>
        <begin position="678"/>
        <end position="767"/>
    </location>
</feature>
<feature type="compositionally biased region" description="Basic and acidic residues" evidence="1">
    <location>
        <begin position="860"/>
        <end position="877"/>
    </location>
</feature>
<feature type="region of interest" description="Disordered" evidence="1">
    <location>
        <begin position="621"/>
        <end position="651"/>
    </location>
</feature>
<feature type="region of interest" description="Disordered" evidence="1">
    <location>
        <begin position="1237"/>
        <end position="1272"/>
    </location>
</feature>
<feature type="compositionally biased region" description="Acidic residues" evidence="1">
    <location>
        <begin position="317"/>
        <end position="335"/>
    </location>
</feature>
<feature type="compositionally biased region" description="Basic and acidic residues" evidence="1">
    <location>
        <begin position="1240"/>
        <end position="1253"/>
    </location>
</feature>
<feature type="region of interest" description="Disordered" evidence="1">
    <location>
        <begin position="378"/>
        <end position="472"/>
    </location>
</feature>
<feature type="region of interest" description="Disordered" evidence="1">
    <location>
        <begin position="1151"/>
        <end position="1225"/>
    </location>
</feature>
<feature type="compositionally biased region" description="Basic and acidic residues" evidence="1">
    <location>
        <begin position="727"/>
        <end position="754"/>
    </location>
</feature>
<feature type="compositionally biased region" description="Basic and acidic residues" evidence="1">
    <location>
        <begin position="392"/>
        <end position="404"/>
    </location>
</feature>
<feature type="compositionally biased region" description="Acidic residues" evidence="1">
    <location>
        <begin position="105"/>
        <end position="131"/>
    </location>
</feature>
<feature type="region of interest" description="Disordered" evidence="1">
    <location>
        <begin position="100"/>
        <end position="161"/>
    </location>
</feature>
<feature type="compositionally biased region" description="Low complexity" evidence="1">
    <location>
        <begin position="798"/>
        <end position="819"/>
    </location>
</feature>
<feature type="compositionally biased region" description="Basic and acidic residues" evidence="1">
    <location>
        <begin position="451"/>
        <end position="472"/>
    </location>
</feature>
<feature type="compositionally biased region" description="Gly residues" evidence="1">
    <location>
        <begin position="149"/>
        <end position="158"/>
    </location>
</feature>
<sequence length="1473" mass="160376">MASSTPLSSPFSPSQAYGLPATDGASLRCVASAEKEAGDTREILAEREATRTPADADEASLASQLVEELEKVKKLFAKEPYPGSALEWCLLNLPRKPHLLRDQGLEEDEDEEDDYEDEEEDSEEEESEDEEHAEREAGEGEKGGDSDQHGGGLPGTGGHLCVFRGAEEDVDGRKVTAPACMYTTSRYASSHSSSLPFSHTFSALVSATESRTGSLSRQSTAADMSAKGLEAPTPLPTAGVDTVSPSQLATQEGDPGRGSSAESFFQSEFSAASSAFPHTTLSPSSVSSRASSPSACPPEVGGQERQAELCLPKAASDNDEGAEEQTDEECREETDEGHRQEQETAESDPLHFRVLPSPLSHGKVGSRAQLLLASAASLEWHTPATVMEEEEAVPRDSEREENSLRQRAGARANAATVESEEENDALSGEKREGTKTNKQDSETDFPTYWSLERRGENSEEREHGEESRVVRKQRLDQLCKASGDKNTTGASFANTLSSVSSCVASPPSSFSSRPSLDLSSPSAFSGGTDQGRPVFAWSPNTEEAEDTETTENDTIEKISANAPHAFTRPTPSSSFSCSTSACAGDSSSALVSAPSCPAQEDPFLGVQGADCVQTACEARRETLSPASETPKPFSLEKHSSAEEESVADASVSPVEEGELCFHTASFPIENGSSCLAESASLEKDRDTVSPFSPKAREAGHLDSEEPVPGVDPSQRELQISSDGGQQEEERIQEAPHRIREADEEPHQNSRENKEMTPGQEAKVPPGSFAEVWQDWTATSQLVIGARRIAVYRQRGAVASPSLQASPLPLSPDLSNSSAAGEKEKNREAGVNASSSGRGENREVQGQEAPRETPQGEEDDRAVGPRTREGKEEKEVCGERVIASKGNESNGDFVCAEEERQIHKSEAGSKADGHDGEGVRRAVISYRAFKKLRTRVPPSFAPFFTPATYVQLLRDLGGHIDCQLLIRTLLNASFNRFLRRQCEAFVDGSRRLTKANFKRMLEAWCDDSTHLALAALKQQDAESQPGLLEFFISYIAERLFFMLDPDRTDSIKVSDLLNLPEYEKFMDIVYTPLGTEFADCPQQLQPQFAFDIFCFLREESGVLSEAVLASLCDALRTHICAQTYHVSPIVLSRLFASSSIQLRYRSLSPGTISPASEPGLSADESASLPSSPCEEQAESQGEGKNASAAEASKVESRPLDRLATDKEETRVAAAGTEDSASLLQLPAPSPAVWDALTAETSRGEEATEKNKSEDESALEEDGDDGDRRRNEGEQRQVVPVLEREELFRFLFTLEFCSCVWAEDPTKIRLLPPSCIASALSFAWKLLDVEGKGFVGVADAICLELKTTGLFPFIDDLPEDSVELELFDRLRPVGKSFVTREEFLKNHTESRVFAMYLLSPTFFSLFEQRERIPGVRLWGQRSAISFPQSRRLPVASAFWTACCVTVSASHLLKFLSLPWEHGAGRGFQEKWKEAE</sequence>
<organism evidence="2">
    <name type="scientific">Toxoplasma gondii (strain ATCC 50861 / VEG)</name>
    <dbReference type="NCBI Taxonomy" id="432359"/>
    <lineage>
        <taxon>Eukaryota</taxon>
        <taxon>Sar</taxon>
        <taxon>Alveolata</taxon>
        <taxon>Apicomplexa</taxon>
        <taxon>Conoidasida</taxon>
        <taxon>Coccidia</taxon>
        <taxon>Eucoccidiorida</taxon>
        <taxon>Eimeriorina</taxon>
        <taxon>Sarcocystidae</taxon>
        <taxon>Toxoplasma</taxon>
    </lineage>
</organism>
<feature type="compositionally biased region" description="Polar residues" evidence="1">
    <location>
        <begin position="715"/>
        <end position="724"/>
    </location>
</feature>
<reference evidence="2" key="1">
    <citation type="journal article" date="2015" name="PLoS ONE">
        <title>Comprehensive Evaluation of Toxoplasma gondii VEG and Neospora caninum LIV Genomes with Tachyzoite Stage Transcriptome and Proteome Defines Novel Transcript Features.</title>
        <authorList>
            <person name="Ramaprasad A."/>
            <person name="Mourier T."/>
            <person name="Naeem R."/>
            <person name="Malas T.B."/>
            <person name="Moussa E."/>
            <person name="Panigrahi A."/>
            <person name="Vermont S.J."/>
            <person name="Otto T.D."/>
            <person name="Wastling J."/>
            <person name="Pain A."/>
        </authorList>
    </citation>
    <scope>NUCLEOTIDE SEQUENCE</scope>
    <source>
        <strain evidence="2">VEG</strain>
    </source>
</reference>
<gene>
    <name evidence="2" type="ORF">BN1205_018290</name>
</gene>
<feature type="compositionally biased region" description="Low complexity" evidence="1">
    <location>
        <begin position="259"/>
        <end position="298"/>
    </location>
</feature>